<keyword evidence="3" id="KW-1003">Cell membrane</keyword>
<dbReference type="HOGENOM" id="CLU_037945_7_0_5"/>
<feature type="compositionally biased region" description="Basic and acidic residues" evidence="8">
    <location>
        <begin position="389"/>
        <end position="400"/>
    </location>
</feature>
<evidence type="ECO:0000256" key="6">
    <source>
        <dbReference type="ARBA" id="ARBA00023136"/>
    </source>
</evidence>
<accession>A0A0D5LV72</accession>
<dbReference type="EMBL" id="CP010803">
    <property type="protein sequence ID" value="AJY48179.1"/>
    <property type="molecule type" value="Genomic_DNA"/>
</dbReference>
<dbReference type="InterPro" id="IPR007055">
    <property type="entry name" value="BON_dom"/>
</dbReference>
<dbReference type="PATRIC" id="fig|1486262.3.peg.2606"/>
<proteinExistence type="inferred from homology"/>
<dbReference type="InterPro" id="IPR023408">
    <property type="entry name" value="MscS_beta-dom_sf"/>
</dbReference>
<evidence type="ECO:0000256" key="8">
    <source>
        <dbReference type="SAM" id="MobiDB-lite"/>
    </source>
</evidence>
<reference evidence="10 11" key="1">
    <citation type="journal article" date="2015" name="Genome Announc.">
        <title>Complete genome sequence of Martelella endophytica YC6887, which has antifungal activity associated with a halophyte.</title>
        <authorList>
            <person name="Khan A."/>
            <person name="Khan H."/>
            <person name="Chung E.J."/>
            <person name="Hossain M.T."/>
            <person name="Chung Y.R."/>
        </authorList>
    </citation>
    <scope>NUCLEOTIDE SEQUENCE [LARGE SCALE GENOMIC DNA]</scope>
    <source>
        <strain evidence="10">YC6887</strain>
    </source>
</reference>
<dbReference type="InterPro" id="IPR006685">
    <property type="entry name" value="MscS_channel_2nd"/>
</dbReference>
<feature type="region of interest" description="Disordered" evidence="8">
    <location>
        <begin position="358"/>
        <end position="419"/>
    </location>
</feature>
<dbReference type="Gene3D" id="2.30.30.60">
    <property type="match status" value="1"/>
</dbReference>
<keyword evidence="7" id="KW-0813">Transport</keyword>
<keyword evidence="7" id="KW-0997">Cell inner membrane</keyword>
<dbReference type="InterPro" id="IPR049278">
    <property type="entry name" value="MS_channel_C"/>
</dbReference>
<comment type="subunit">
    <text evidence="7">Homoheptamer.</text>
</comment>
<keyword evidence="5 7" id="KW-1133">Transmembrane helix</keyword>
<dbReference type="Gene3D" id="3.30.1340.30">
    <property type="match status" value="1"/>
</dbReference>
<dbReference type="PANTHER" id="PTHR30221:SF1">
    <property type="entry name" value="SMALL-CONDUCTANCE MECHANOSENSITIVE CHANNEL"/>
    <property type="match status" value="1"/>
</dbReference>
<dbReference type="PANTHER" id="PTHR30221">
    <property type="entry name" value="SMALL-CONDUCTANCE MECHANOSENSITIVE CHANNEL"/>
    <property type="match status" value="1"/>
</dbReference>
<dbReference type="SUPFAM" id="SSF50182">
    <property type="entry name" value="Sm-like ribonucleoproteins"/>
    <property type="match status" value="1"/>
</dbReference>
<evidence type="ECO:0000259" key="9">
    <source>
        <dbReference type="PROSITE" id="PS50914"/>
    </source>
</evidence>
<protein>
    <recommendedName>
        <fullName evidence="7">Small-conductance mechanosensitive channel</fullName>
    </recommendedName>
</protein>
<keyword evidence="7" id="KW-0407">Ion channel</keyword>
<keyword evidence="11" id="KW-1185">Reference proteome</keyword>
<feature type="transmembrane region" description="Helical" evidence="7">
    <location>
        <begin position="141"/>
        <end position="159"/>
    </location>
</feature>
<keyword evidence="6 7" id="KW-0472">Membrane</keyword>
<dbReference type="Proteomes" id="UP000032611">
    <property type="component" value="Chromosome"/>
</dbReference>
<feature type="transmembrane region" description="Helical" evidence="7">
    <location>
        <begin position="98"/>
        <end position="120"/>
    </location>
</feature>
<keyword evidence="4 7" id="KW-0812">Transmembrane</keyword>
<evidence type="ECO:0000313" key="10">
    <source>
        <dbReference type="EMBL" id="AJY48179.1"/>
    </source>
</evidence>
<sequence>MAAGVETIPDEAIATRIEGIFDEIDGLETVSVSVRSGVVTLTGLVAENRLMTQAEKIAARVSGVVAVTNRLSEETSVGERLTPVYERLHDRTLQAVSYLPLIAVALIFWALVALFGAFLARRGWPFTRLAPNAFIADLLRQLVRIVFIVVGGVLALDVLGATALLGTLLGAAGIVGLAVGFAVRDTVENYIASILLSVRQPFRPQDYVKIETFEGFVISLTSRATILMDIDGNHNRIPNATVFKSAITNYTVNPQRRFTFEVGVGANSNLDRALAVGLDTVEAQPFVLEDPPADAWIDNLGNSNVVLVFVGWVDQRRTNLLKARSEAMRLVKRALEANGFSLPEPIYRLRFDSDIPSGVREALPAPEAPAPETTPPETSLAKDTAVDEEFQRRVARERDATGAGDLLDERAPTEFGGRQ</sequence>
<evidence type="ECO:0000313" key="11">
    <source>
        <dbReference type="Proteomes" id="UP000032611"/>
    </source>
</evidence>
<dbReference type="Pfam" id="PF04972">
    <property type="entry name" value="BON"/>
    <property type="match status" value="1"/>
</dbReference>
<dbReference type="SUPFAM" id="SSF82689">
    <property type="entry name" value="Mechanosensitive channel protein MscS (YggB), C-terminal domain"/>
    <property type="match status" value="1"/>
</dbReference>
<comment type="caution">
    <text evidence="7">Lacks conserved residue(s) required for the propagation of feature annotation.</text>
</comment>
<dbReference type="SUPFAM" id="SSF82861">
    <property type="entry name" value="Mechanosensitive channel protein MscS (YggB), transmembrane region"/>
    <property type="match status" value="1"/>
</dbReference>
<dbReference type="KEGG" id="mey:TM49_12605"/>
<evidence type="ECO:0000256" key="7">
    <source>
        <dbReference type="RuleBase" id="RU369025"/>
    </source>
</evidence>
<dbReference type="InterPro" id="IPR045275">
    <property type="entry name" value="MscS_archaea/bacteria_type"/>
</dbReference>
<keyword evidence="7" id="KW-0406">Ion transport</keyword>
<dbReference type="GO" id="GO:0005886">
    <property type="term" value="C:plasma membrane"/>
    <property type="evidence" value="ECO:0007669"/>
    <property type="project" value="UniProtKB-SubCell"/>
</dbReference>
<evidence type="ECO:0000256" key="5">
    <source>
        <dbReference type="ARBA" id="ARBA00022989"/>
    </source>
</evidence>
<dbReference type="Pfam" id="PF00924">
    <property type="entry name" value="MS_channel_2nd"/>
    <property type="match status" value="1"/>
</dbReference>
<feature type="domain" description="BON" evidence="9">
    <location>
        <begin position="9"/>
        <end position="75"/>
    </location>
</feature>
<evidence type="ECO:0000256" key="4">
    <source>
        <dbReference type="ARBA" id="ARBA00022692"/>
    </source>
</evidence>
<dbReference type="InterPro" id="IPR011066">
    <property type="entry name" value="MscS_channel_C_sf"/>
</dbReference>
<evidence type="ECO:0000256" key="2">
    <source>
        <dbReference type="ARBA" id="ARBA00008017"/>
    </source>
</evidence>
<dbReference type="Gene3D" id="1.10.287.1260">
    <property type="match status" value="1"/>
</dbReference>
<name>A0A0D5LV72_MAREN</name>
<organism evidence="10 11">
    <name type="scientific">Martelella endophytica</name>
    <dbReference type="NCBI Taxonomy" id="1486262"/>
    <lineage>
        <taxon>Bacteria</taxon>
        <taxon>Pseudomonadati</taxon>
        <taxon>Pseudomonadota</taxon>
        <taxon>Alphaproteobacteria</taxon>
        <taxon>Hyphomicrobiales</taxon>
        <taxon>Aurantimonadaceae</taxon>
        <taxon>Martelella</taxon>
    </lineage>
</organism>
<dbReference type="AlphaFoldDB" id="A0A0D5LV72"/>
<evidence type="ECO:0000256" key="1">
    <source>
        <dbReference type="ARBA" id="ARBA00004651"/>
    </source>
</evidence>
<feature type="transmembrane region" description="Helical" evidence="7">
    <location>
        <begin position="165"/>
        <end position="183"/>
    </location>
</feature>
<gene>
    <name evidence="10" type="ORF">TM49_12605</name>
</gene>
<dbReference type="Gene3D" id="3.30.70.100">
    <property type="match status" value="1"/>
</dbReference>
<dbReference type="GO" id="GO:0008381">
    <property type="term" value="F:mechanosensitive monoatomic ion channel activity"/>
    <property type="evidence" value="ECO:0007669"/>
    <property type="project" value="InterPro"/>
</dbReference>
<dbReference type="Pfam" id="PF21082">
    <property type="entry name" value="MS_channel_3rd"/>
    <property type="match status" value="1"/>
</dbReference>
<dbReference type="InterPro" id="IPR011014">
    <property type="entry name" value="MscS_channel_TM-2"/>
</dbReference>
<dbReference type="PROSITE" id="PS50914">
    <property type="entry name" value="BON"/>
    <property type="match status" value="1"/>
</dbReference>
<comment type="similarity">
    <text evidence="2 7">Belongs to the MscS (TC 1.A.23) family.</text>
</comment>
<dbReference type="STRING" id="1486262.TM49_12605"/>
<evidence type="ECO:0000256" key="3">
    <source>
        <dbReference type="ARBA" id="ARBA00022475"/>
    </source>
</evidence>
<comment type="subcellular location">
    <subcellularLocation>
        <location evidence="7">Cell inner membrane</location>
        <topology evidence="7">Multi-pass membrane protein</topology>
    </subcellularLocation>
    <subcellularLocation>
        <location evidence="1">Cell membrane</location>
        <topology evidence="1">Multi-pass membrane protein</topology>
    </subcellularLocation>
</comment>
<dbReference type="InterPro" id="IPR010920">
    <property type="entry name" value="LSM_dom_sf"/>
</dbReference>
<comment type="function">
    <text evidence="7">Mechanosensitive channel that participates in the regulation of osmotic pressure changes within the cell, opening in response to stretch forces in the membrane lipid bilayer, without the need for other proteins. Contributes to normal resistance to hypoosmotic shock. Forms an ion channel of 1.0 nanosiemens conductance with a slight preference for anions.</text>
</comment>